<dbReference type="InterPro" id="IPR017946">
    <property type="entry name" value="PLC-like_Pdiesterase_TIM-brl"/>
</dbReference>
<dbReference type="Gene3D" id="3.20.20.190">
    <property type="entry name" value="Phosphatidylinositol (PI) phosphodiesterase"/>
    <property type="match status" value="1"/>
</dbReference>
<keyword evidence="3" id="KW-1185">Reference proteome</keyword>
<dbReference type="GO" id="GO:0006629">
    <property type="term" value="P:lipid metabolic process"/>
    <property type="evidence" value="ECO:0007669"/>
    <property type="project" value="InterPro"/>
</dbReference>
<dbReference type="GO" id="GO:0008081">
    <property type="term" value="F:phosphoric diester hydrolase activity"/>
    <property type="evidence" value="ECO:0007669"/>
    <property type="project" value="InterPro"/>
</dbReference>
<dbReference type="OrthoDB" id="384721at2"/>
<dbReference type="RefSeq" id="WP_073290615.1">
    <property type="nucleotide sequence ID" value="NZ_FRCP01000022.1"/>
</dbReference>
<accession>A0A1M7MQH8</accession>
<dbReference type="PROSITE" id="PS51704">
    <property type="entry name" value="GP_PDE"/>
    <property type="match status" value="1"/>
</dbReference>
<sequence>MKRRKPLIIAHRGAKSLAKYENTVEAFQIAIDLKLQMVEFDIRQTKDKKLIIYHNPTIGGKKIRNLTYHRLTTIANKKGLEIPLLEDVLKLCQGKVHLDIEFKESGYEKEVVDLVTAYFNYDEFIMISFSDNIIKEVKRIDSNIRTGLLIGLEGASLPQRLQELYPIRRLKNTNADFIAAHYYLVTRFLIYLCRKYNYDLIVWTVNRDRTFHKLRKQRVTAIVTDFPQRYTRTKGKKQHILPSR</sequence>
<dbReference type="AlphaFoldDB" id="A0A1M7MQH8"/>
<proteinExistence type="predicted"/>
<dbReference type="Proteomes" id="UP000184038">
    <property type="component" value="Unassembled WGS sequence"/>
</dbReference>
<dbReference type="PANTHER" id="PTHR46211:SF1">
    <property type="entry name" value="GLYCEROPHOSPHODIESTER PHOSPHODIESTERASE, CYTOPLASMIC"/>
    <property type="match status" value="1"/>
</dbReference>
<name>A0A1M7MQH8_9FIRM</name>
<dbReference type="SUPFAM" id="SSF51695">
    <property type="entry name" value="PLC-like phosphodiesterases"/>
    <property type="match status" value="1"/>
</dbReference>
<dbReference type="PANTHER" id="PTHR46211">
    <property type="entry name" value="GLYCEROPHOSPHORYL DIESTER PHOSPHODIESTERASE"/>
    <property type="match status" value="1"/>
</dbReference>
<evidence type="ECO:0000313" key="3">
    <source>
        <dbReference type="Proteomes" id="UP000184038"/>
    </source>
</evidence>
<dbReference type="CDD" id="cd08556">
    <property type="entry name" value="GDPD"/>
    <property type="match status" value="1"/>
</dbReference>
<gene>
    <name evidence="2" type="ORF">SAMN02746066_03968</name>
</gene>
<reference evidence="2 3" key="1">
    <citation type="submission" date="2016-11" db="EMBL/GenBank/DDBJ databases">
        <authorList>
            <person name="Jaros S."/>
            <person name="Januszkiewicz K."/>
            <person name="Wedrychowicz H."/>
        </authorList>
    </citation>
    <scope>NUCLEOTIDE SEQUENCE [LARGE SCALE GENOMIC DNA]</scope>
    <source>
        <strain evidence="2 3">DSM 15930</strain>
    </source>
</reference>
<dbReference type="InterPro" id="IPR030395">
    <property type="entry name" value="GP_PDE_dom"/>
</dbReference>
<dbReference type="Pfam" id="PF03009">
    <property type="entry name" value="GDPD"/>
    <property type="match status" value="1"/>
</dbReference>
<dbReference type="STRING" id="1120996.SAMN02746066_03968"/>
<feature type="domain" description="GP-PDE" evidence="1">
    <location>
        <begin position="6"/>
        <end position="234"/>
    </location>
</feature>
<protein>
    <submittedName>
        <fullName evidence="2">Glycerophosphoryl diester phosphodiesterase</fullName>
    </submittedName>
</protein>
<evidence type="ECO:0000313" key="2">
    <source>
        <dbReference type="EMBL" id="SHM93313.1"/>
    </source>
</evidence>
<organism evidence="2 3">
    <name type="scientific">Anaerosporobacter mobilis DSM 15930</name>
    <dbReference type="NCBI Taxonomy" id="1120996"/>
    <lineage>
        <taxon>Bacteria</taxon>
        <taxon>Bacillati</taxon>
        <taxon>Bacillota</taxon>
        <taxon>Clostridia</taxon>
        <taxon>Lachnospirales</taxon>
        <taxon>Lachnospiraceae</taxon>
        <taxon>Anaerosporobacter</taxon>
    </lineage>
</organism>
<evidence type="ECO:0000259" key="1">
    <source>
        <dbReference type="PROSITE" id="PS51704"/>
    </source>
</evidence>
<dbReference type="EMBL" id="FRCP01000022">
    <property type="protein sequence ID" value="SHM93313.1"/>
    <property type="molecule type" value="Genomic_DNA"/>
</dbReference>